<sequence>MSALIEVDKKTLVENIQSNDLNIIYFYTTMCGTCQMASKMLEVVAKTLPHLQIQKGNLNYMEDLAEHFQVQSVPCLIIEQEGKLVDKVYAFNSVPFLFDKLKQV</sequence>
<organism evidence="2 3">
    <name type="scientific">Bacillus coahuilensis p1.1.43</name>
    <dbReference type="NCBI Taxonomy" id="1150625"/>
    <lineage>
        <taxon>Bacteria</taxon>
        <taxon>Bacillati</taxon>
        <taxon>Bacillota</taxon>
        <taxon>Bacilli</taxon>
        <taxon>Bacillales</taxon>
        <taxon>Bacillaceae</taxon>
        <taxon>Bacillus</taxon>
    </lineage>
</organism>
<evidence type="ECO:0000313" key="2">
    <source>
        <dbReference type="EMBL" id="KUP05148.1"/>
    </source>
</evidence>
<accession>A0A147K5S7</accession>
<feature type="domain" description="Thioredoxin" evidence="1">
    <location>
        <begin position="6"/>
        <end position="92"/>
    </location>
</feature>
<protein>
    <submittedName>
        <fullName evidence="2">Thioredoxin</fullName>
    </submittedName>
</protein>
<evidence type="ECO:0000259" key="1">
    <source>
        <dbReference type="Pfam" id="PF00085"/>
    </source>
</evidence>
<dbReference type="Proteomes" id="UP000074108">
    <property type="component" value="Unassembled WGS sequence"/>
</dbReference>
<comment type="caution">
    <text evidence="2">The sequence shown here is derived from an EMBL/GenBank/DDBJ whole genome shotgun (WGS) entry which is preliminary data.</text>
</comment>
<dbReference type="InterPro" id="IPR036249">
    <property type="entry name" value="Thioredoxin-like_sf"/>
</dbReference>
<dbReference type="Pfam" id="PF00085">
    <property type="entry name" value="Thioredoxin"/>
    <property type="match status" value="1"/>
</dbReference>
<dbReference type="EMBL" id="LDYG01000042">
    <property type="protein sequence ID" value="KUP05148.1"/>
    <property type="molecule type" value="Genomic_DNA"/>
</dbReference>
<dbReference type="SUPFAM" id="SSF52833">
    <property type="entry name" value="Thioredoxin-like"/>
    <property type="match status" value="1"/>
</dbReference>
<dbReference type="STRING" id="1150625.Q75_12860"/>
<reference evidence="2 3" key="1">
    <citation type="journal article" date="2016" name="Front. Microbiol.">
        <title>Microevolution Analysis of Bacillus coahuilensis Unveils Differences in Phosphorus Acquisition Strategies and Their Regulation.</title>
        <authorList>
            <person name="Gomez-Lunar Z."/>
            <person name="Hernandez-Gonzalez I."/>
            <person name="Rodriguez-Torres M.D."/>
            <person name="Souza V."/>
            <person name="Olmedo-Alvarez G."/>
        </authorList>
    </citation>
    <scope>NUCLEOTIDE SEQUENCE [LARGE SCALE GENOMIC DNA]</scope>
    <source>
        <strain evidence="3">p1.1.43</strain>
    </source>
</reference>
<dbReference type="AlphaFoldDB" id="A0A147K5S7"/>
<gene>
    <name evidence="2" type="ORF">Q75_12860</name>
</gene>
<dbReference type="Gene3D" id="3.40.30.10">
    <property type="entry name" value="Glutaredoxin"/>
    <property type="match status" value="1"/>
</dbReference>
<evidence type="ECO:0000313" key="3">
    <source>
        <dbReference type="Proteomes" id="UP000074108"/>
    </source>
</evidence>
<keyword evidence="3" id="KW-1185">Reference proteome</keyword>
<dbReference type="PATRIC" id="fig|1150625.3.peg.2704"/>
<dbReference type="InterPro" id="IPR013766">
    <property type="entry name" value="Thioredoxin_domain"/>
</dbReference>
<dbReference type="RefSeq" id="WP_010175370.1">
    <property type="nucleotide sequence ID" value="NZ_LDYG01000042.1"/>
</dbReference>
<dbReference type="CDD" id="cd02947">
    <property type="entry name" value="TRX_family"/>
    <property type="match status" value="1"/>
</dbReference>
<name>A0A147K5S7_9BACI</name>
<proteinExistence type="predicted"/>